<sequence>MIVYRLVMRSGPNAGQVYSLEKNEVFIGRDLANDIIVNDPEVSRRHLRLFLQGNQYCAEDLGSTNGSFVNGQRLAGPFNLQSGEFLTLGERINFAYEVVDTDATVVSLAAQPRQEQPPVAPAAHIPPPPPPFSTPEYQPAQPANVYEPVLPPDQGSWLDQAESGNPNLYQQQAPIPESGDYSGQIPQQPAAPAPSLFKRKLPNWALITIIVVAALVFLCLIFVVVDALNLYCSVFPKLVNVFVPGYCR</sequence>
<keyword evidence="2" id="KW-1133">Transmembrane helix</keyword>
<keyword evidence="2" id="KW-0472">Membrane</keyword>
<gene>
    <name evidence="4" type="ORF">LARV_02959</name>
</gene>
<dbReference type="STRING" id="360412.LARV_02959"/>
<feature type="domain" description="FHA" evidence="3">
    <location>
        <begin position="25"/>
        <end position="74"/>
    </location>
</feature>
<organism evidence="4">
    <name type="scientific">Longilinea arvoryzae</name>
    <dbReference type="NCBI Taxonomy" id="360412"/>
    <lineage>
        <taxon>Bacteria</taxon>
        <taxon>Bacillati</taxon>
        <taxon>Chloroflexota</taxon>
        <taxon>Anaerolineae</taxon>
        <taxon>Anaerolineales</taxon>
        <taxon>Anaerolineaceae</taxon>
        <taxon>Longilinea</taxon>
    </lineage>
</organism>
<feature type="transmembrane region" description="Helical" evidence="2">
    <location>
        <begin position="204"/>
        <end position="225"/>
    </location>
</feature>
<dbReference type="SUPFAM" id="SSF49879">
    <property type="entry name" value="SMAD/FHA domain"/>
    <property type="match status" value="1"/>
</dbReference>
<reference evidence="4" key="1">
    <citation type="submission" date="2015-07" db="EMBL/GenBank/DDBJ databases">
        <title>Draft Genome Sequences of Anaerolinea thermolimosa IMO-1, Bellilinea caldifistulae GOMI-1, Leptolinea tardivitalis YMTK-2, Levilinea saccharolytica KIBI-1,Longilinea arvoryzae KOME-1, Previously Described as Members of the Anaerolineaceae (Chloroflexi).</title>
        <authorList>
            <person name="Sekiguchi Y."/>
            <person name="Ohashi A."/>
            <person name="Matsuura N."/>
            <person name="Tourlousse M.D."/>
        </authorList>
    </citation>
    <scope>NUCLEOTIDE SEQUENCE [LARGE SCALE GENOMIC DNA]</scope>
    <source>
        <strain evidence="4">KOME-1</strain>
    </source>
</reference>
<evidence type="ECO:0000256" key="1">
    <source>
        <dbReference type="SAM" id="MobiDB-lite"/>
    </source>
</evidence>
<evidence type="ECO:0000256" key="2">
    <source>
        <dbReference type="SAM" id="Phobius"/>
    </source>
</evidence>
<dbReference type="CDD" id="cd00060">
    <property type="entry name" value="FHA"/>
    <property type="match status" value="1"/>
</dbReference>
<evidence type="ECO:0000259" key="3">
    <source>
        <dbReference type="PROSITE" id="PS50006"/>
    </source>
</evidence>
<dbReference type="InterPro" id="IPR000253">
    <property type="entry name" value="FHA_dom"/>
</dbReference>
<keyword evidence="5" id="KW-1185">Reference proteome</keyword>
<keyword evidence="2" id="KW-0812">Transmembrane</keyword>
<dbReference type="InterPro" id="IPR008984">
    <property type="entry name" value="SMAD_FHA_dom_sf"/>
</dbReference>
<dbReference type="SMART" id="SM00240">
    <property type="entry name" value="FHA"/>
    <property type="match status" value="1"/>
</dbReference>
<dbReference type="PROSITE" id="PS50006">
    <property type="entry name" value="FHA_DOMAIN"/>
    <property type="match status" value="1"/>
</dbReference>
<dbReference type="Pfam" id="PF00498">
    <property type="entry name" value="FHA"/>
    <property type="match status" value="1"/>
</dbReference>
<proteinExistence type="predicted"/>
<protein>
    <submittedName>
        <fullName evidence="4">Protein containg FOG: FHA domain</fullName>
    </submittedName>
</protein>
<feature type="compositionally biased region" description="Pro residues" evidence="1">
    <location>
        <begin position="118"/>
        <end position="133"/>
    </location>
</feature>
<evidence type="ECO:0000313" key="4">
    <source>
        <dbReference type="EMBL" id="GAP15177.1"/>
    </source>
</evidence>
<dbReference type="AlphaFoldDB" id="A0A0S7BHV4"/>
<dbReference type="EMBL" id="DF967972">
    <property type="protein sequence ID" value="GAP15177.1"/>
    <property type="molecule type" value="Genomic_DNA"/>
</dbReference>
<dbReference type="PANTHER" id="PTHR23308">
    <property type="entry name" value="NUCLEAR INHIBITOR OF PROTEIN PHOSPHATASE-1"/>
    <property type="match status" value="1"/>
</dbReference>
<name>A0A0S7BHV4_9CHLR</name>
<evidence type="ECO:0000313" key="5">
    <source>
        <dbReference type="Proteomes" id="UP000055060"/>
    </source>
</evidence>
<dbReference type="OrthoDB" id="164462at2"/>
<dbReference type="InterPro" id="IPR050923">
    <property type="entry name" value="Cell_Proc_Reg/RNA_Proc"/>
</dbReference>
<accession>A0A0S7BHV4</accession>
<feature type="region of interest" description="Disordered" evidence="1">
    <location>
        <begin position="111"/>
        <end position="138"/>
    </location>
</feature>
<dbReference type="Proteomes" id="UP000055060">
    <property type="component" value="Unassembled WGS sequence"/>
</dbReference>
<dbReference type="Gene3D" id="2.60.200.20">
    <property type="match status" value="1"/>
</dbReference>
<dbReference type="RefSeq" id="WP_075074369.1">
    <property type="nucleotide sequence ID" value="NZ_DF967972.1"/>
</dbReference>